<organism evidence="3 4">
    <name type="scientific">Gonapodya prolifera (strain JEL478)</name>
    <name type="common">Monoblepharis prolifera</name>
    <dbReference type="NCBI Taxonomy" id="1344416"/>
    <lineage>
        <taxon>Eukaryota</taxon>
        <taxon>Fungi</taxon>
        <taxon>Fungi incertae sedis</taxon>
        <taxon>Chytridiomycota</taxon>
        <taxon>Chytridiomycota incertae sedis</taxon>
        <taxon>Monoblepharidomycetes</taxon>
        <taxon>Monoblepharidales</taxon>
        <taxon>Gonapodyaceae</taxon>
        <taxon>Gonapodya</taxon>
    </lineage>
</organism>
<protein>
    <submittedName>
        <fullName evidence="3">Uncharacterized protein</fullName>
    </submittedName>
</protein>
<accession>A0A139AUW5</accession>
<dbReference type="Proteomes" id="UP000070544">
    <property type="component" value="Unassembled WGS sequence"/>
</dbReference>
<feature type="compositionally biased region" description="Basic and acidic residues" evidence="2">
    <location>
        <begin position="187"/>
        <end position="238"/>
    </location>
</feature>
<evidence type="ECO:0000256" key="1">
    <source>
        <dbReference type="SAM" id="Coils"/>
    </source>
</evidence>
<feature type="region of interest" description="Disordered" evidence="2">
    <location>
        <begin position="1"/>
        <end position="283"/>
    </location>
</feature>
<dbReference type="EMBL" id="KQ965736">
    <property type="protein sequence ID" value="KXS20285.1"/>
    <property type="molecule type" value="Genomic_DNA"/>
</dbReference>
<feature type="compositionally biased region" description="Basic and acidic residues" evidence="2">
    <location>
        <begin position="92"/>
        <end position="144"/>
    </location>
</feature>
<feature type="compositionally biased region" description="Basic and acidic residues" evidence="2">
    <location>
        <begin position="260"/>
        <end position="269"/>
    </location>
</feature>
<feature type="compositionally biased region" description="Basic and acidic residues" evidence="2">
    <location>
        <begin position="58"/>
        <end position="69"/>
    </location>
</feature>
<proteinExistence type="predicted"/>
<feature type="coiled-coil region" evidence="1">
    <location>
        <begin position="369"/>
        <end position="403"/>
    </location>
</feature>
<feature type="compositionally biased region" description="Pro residues" evidence="2">
    <location>
        <begin position="17"/>
        <end position="31"/>
    </location>
</feature>
<evidence type="ECO:0000256" key="2">
    <source>
        <dbReference type="SAM" id="MobiDB-lite"/>
    </source>
</evidence>
<gene>
    <name evidence="3" type="ORF">M427DRAFT_66795</name>
</gene>
<keyword evidence="1" id="KW-0175">Coiled coil</keyword>
<dbReference type="AlphaFoldDB" id="A0A139AUW5"/>
<evidence type="ECO:0000313" key="3">
    <source>
        <dbReference type="EMBL" id="KXS20285.1"/>
    </source>
</evidence>
<name>A0A139AUW5_GONPJ</name>
<evidence type="ECO:0000313" key="4">
    <source>
        <dbReference type="Proteomes" id="UP000070544"/>
    </source>
</evidence>
<sequence length="500" mass="56106">MGLFGKRKPDPADAPAERPPQPDPNPPPPAFVEPVGKTKEAKTGKSLTRQNSTFPEKPPSKEEGKKAGRMEGAGPPEDRPPPVKKQGSKFGIDPKKADGKSKEEDVSKKDGKHPDGGMKKKEDGKKKDDHKLDAQPKDDAETKGKSQKKKVPLSKGQSLAVVEHPHDVVGKETAANDTKNVTLGKGKPAESAKKASKSSTEESKSRLRKEATKDTTPSKDEHEFSDNGRHPRRADDRGYLSSDAESDYYEVESRRRRQRLATEREADRAQKRRRPSSAIKAIKSPSRVLLARASMGGPDNAQAANSLRVYYRGKLDMERRKYLSLEAEKKFLVGRVKELEIDLAKAKSSTLKEARPQEGKLVLDLRFQIKMQQLEIAKLKESLHSMERRIQDEAKANEKLHHQIDNQKEIGARHESHKKAQLANIVKDRGELETKFRQLQMELAKERKAKEWKGVMNAQLELERQEQFTTSYRRDVASGDETEGATRRKPRAVIAPANDE</sequence>
<dbReference type="OrthoDB" id="10498328at2759"/>
<feature type="compositionally biased region" description="Basic and acidic residues" evidence="2">
    <location>
        <begin position="464"/>
        <end position="477"/>
    </location>
</feature>
<feature type="region of interest" description="Disordered" evidence="2">
    <location>
        <begin position="464"/>
        <end position="500"/>
    </location>
</feature>
<feature type="compositionally biased region" description="Polar residues" evidence="2">
    <location>
        <begin position="45"/>
        <end position="54"/>
    </location>
</feature>
<reference evidence="3 4" key="1">
    <citation type="journal article" date="2015" name="Genome Biol. Evol.">
        <title>Phylogenomic analyses indicate that early fungi evolved digesting cell walls of algal ancestors of land plants.</title>
        <authorList>
            <person name="Chang Y."/>
            <person name="Wang S."/>
            <person name="Sekimoto S."/>
            <person name="Aerts A.L."/>
            <person name="Choi C."/>
            <person name="Clum A."/>
            <person name="LaButti K.M."/>
            <person name="Lindquist E.A."/>
            <person name="Yee Ngan C."/>
            <person name="Ohm R.A."/>
            <person name="Salamov A.A."/>
            <person name="Grigoriev I.V."/>
            <person name="Spatafora J.W."/>
            <person name="Berbee M.L."/>
        </authorList>
    </citation>
    <scope>NUCLEOTIDE SEQUENCE [LARGE SCALE GENOMIC DNA]</scope>
    <source>
        <strain evidence="3 4">JEL478</strain>
    </source>
</reference>
<keyword evidence="4" id="KW-1185">Reference proteome</keyword>